<dbReference type="Proteomes" id="UP001237642">
    <property type="component" value="Unassembled WGS sequence"/>
</dbReference>
<gene>
    <name evidence="1" type="ORF">POM88_000330</name>
</gene>
<evidence type="ECO:0000313" key="2">
    <source>
        <dbReference type="Proteomes" id="UP001237642"/>
    </source>
</evidence>
<evidence type="ECO:0000313" key="1">
    <source>
        <dbReference type="EMBL" id="KAK1400725.1"/>
    </source>
</evidence>
<organism evidence="1 2">
    <name type="scientific">Heracleum sosnowskyi</name>
    <dbReference type="NCBI Taxonomy" id="360622"/>
    <lineage>
        <taxon>Eukaryota</taxon>
        <taxon>Viridiplantae</taxon>
        <taxon>Streptophyta</taxon>
        <taxon>Embryophyta</taxon>
        <taxon>Tracheophyta</taxon>
        <taxon>Spermatophyta</taxon>
        <taxon>Magnoliopsida</taxon>
        <taxon>eudicotyledons</taxon>
        <taxon>Gunneridae</taxon>
        <taxon>Pentapetalae</taxon>
        <taxon>asterids</taxon>
        <taxon>campanulids</taxon>
        <taxon>Apiales</taxon>
        <taxon>Apiaceae</taxon>
        <taxon>Apioideae</taxon>
        <taxon>apioid superclade</taxon>
        <taxon>Tordylieae</taxon>
        <taxon>Tordyliinae</taxon>
        <taxon>Heracleum</taxon>
    </lineage>
</organism>
<dbReference type="PANTHER" id="PTHR33103">
    <property type="entry name" value="OS01G0153900 PROTEIN"/>
    <property type="match status" value="1"/>
</dbReference>
<name>A0AAD8N3X8_9APIA</name>
<accession>A0AAD8N3X8</accession>
<proteinExistence type="predicted"/>
<dbReference type="EMBL" id="JAUIZM010000001">
    <property type="protein sequence ID" value="KAK1400725.1"/>
    <property type="molecule type" value="Genomic_DNA"/>
</dbReference>
<protein>
    <submittedName>
        <fullName evidence="1">Uncharacterized protein</fullName>
    </submittedName>
</protein>
<keyword evidence="2" id="KW-1185">Reference proteome</keyword>
<reference evidence="1" key="1">
    <citation type="submission" date="2023-02" db="EMBL/GenBank/DDBJ databases">
        <title>Genome of toxic invasive species Heracleum sosnowskyi carries increased number of genes despite the absence of recent whole-genome duplications.</title>
        <authorList>
            <person name="Schelkunov M."/>
            <person name="Shtratnikova V."/>
            <person name="Makarenko M."/>
            <person name="Klepikova A."/>
            <person name="Omelchenko D."/>
            <person name="Novikova G."/>
            <person name="Obukhova E."/>
            <person name="Bogdanov V."/>
            <person name="Penin A."/>
            <person name="Logacheva M."/>
        </authorList>
    </citation>
    <scope>NUCLEOTIDE SEQUENCE</scope>
    <source>
        <strain evidence="1">Hsosn_3</strain>
        <tissue evidence="1">Leaf</tissue>
    </source>
</reference>
<dbReference type="AlphaFoldDB" id="A0AAD8N3X8"/>
<dbReference type="Pfam" id="PF05056">
    <property type="entry name" value="DUF674"/>
    <property type="match status" value="1"/>
</dbReference>
<sequence length="141" mass="15665">MDVAEIQSLSLKLLVHKVKQILELLKLSLVSKRPLTEAFLTLIPLNNSTYSVSKLNNGPGNVDYSQNMVSSSTKTEETIALKLIINSINNTVLYAEAANDFVNLLCSFLTFPIGFLFQKNLNLPFSGCIDNVYKSINTIEH</sequence>
<dbReference type="InterPro" id="IPR007750">
    <property type="entry name" value="DUF674"/>
</dbReference>
<comment type="caution">
    <text evidence="1">The sequence shown here is derived from an EMBL/GenBank/DDBJ whole genome shotgun (WGS) entry which is preliminary data.</text>
</comment>
<reference evidence="1" key="2">
    <citation type="submission" date="2023-05" db="EMBL/GenBank/DDBJ databases">
        <authorList>
            <person name="Schelkunov M.I."/>
        </authorList>
    </citation>
    <scope>NUCLEOTIDE SEQUENCE</scope>
    <source>
        <strain evidence="1">Hsosn_3</strain>
        <tissue evidence="1">Leaf</tissue>
    </source>
</reference>
<dbReference type="PANTHER" id="PTHR33103:SF27">
    <property type="entry name" value="OS04G0594700 PROTEIN"/>
    <property type="match status" value="1"/>
</dbReference>